<dbReference type="Proteomes" id="UP000750502">
    <property type="component" value="Unassembled WGS sequence"/>
</dbReference>
<name>A0A9P7L9P6_9HYPO</name>
<reference evidence="2" key="1">
    <citation type="journal article" date="2020" name="bioRxiv">
        <title>Historical genomics reveals the evolutionary mechanisms behind multiple outbreaks of the host-specific coffee wilt pathogen Fusarium xylarioides.</title>
        <authorList>
            <person name="Peck D."/>
            <person name="Nowell R.W."/>
            <person name="Flood J."/>
            <person name="Ryan M.J."/>
            <person name="Barraclough T.G."/>
        </authorList>
    </citation>
    <scope>NUCLEOTIDE SEQUENCE</scope>
    <source>
        <strain evidence="2">IMI 127659i</strain>
    </source>
</reference>
<proteinExistence type="predicted"/>
<dbReference type="AlphaFoldDB" id="A0A9P7L9P6"/>
<evidence type="ECO:0000256" key="1">
    <source>
        <dbReference type="SAM" id="MobiDB-lite"/>
    </source>
</evidence>
<dbReference type="EMBL" id="JADFTT010000181">
    <property type="protein sequence ID" value="KAG5765884.1"/>
    <property type="molecule type" value="Genomic_DNA"/>
</dbReference>
<comment type="caution">
    <text evidence="2">The sequence shown here is derived from an EMBL/GenBank/DDBJ whole genome shotgun (WGS) entry which is preliminary data.</text>
</comment>
<feature type="region of interest" description="Disordered" evidence="1">
    <location>
        <begin position="1"/>
        <end position="178"/>
    </location>
</feature>
<keyword evidence="3" id="KW-1185">Reference proteome</keyword>
<dbReference type="OrthoDB" id="5105770at2759"/>
<sequence>MWSGITLTDQDEESPGVEDMNPDGDCSEASDVGEDSDSTNGDSTVGGSEYCPSDQDDDDDFYTERSLKRKAKPSRTKPMTNKKVRIVDHPKLISGDVGSRRNVLGPLSYQRPTQPASLSQIREEHGDEPVRQDPERGSKSEKGAREKTDAQETFLVEETDDEESQGAEDGLSSQKDYETEVNFRKFNAQIQEYLKKMQDINLEDSTDMKSRMKKILSENERKKVGFSEQDEEAMAQALPDDSAFKKWLVTTV</sequence>
<feature type="compositionally biased region" description="Polar residues" evidence="1">
    <location>
        <begin position="110"/>
        <end position="120"/>
    </location>
</feature>
<organism evidence="2 3">
    <name type="scientific">Fusarium xylarioides</name>
    <dbReference type="NCBI Taxonomy" id="221167"/>
    <lineage>
        <taxon>Eukaryota</taxon>
        <taxon>Fungi</taxon>
        <taxon>Dikarya</taxon>
        <taxon>Ascomycota</taxon>
        <taxon>Pezizomycotina</taxon>
        <taxon>Sordariomycetes</taxon>
        <taxon>Hypocreomycetidae</taxon>
        <taxon>Hypocreales</taxon>
        <taxon>Nectriaceae</taxon>
        <taxon>Fusarium</taxon>
        <taxon>Fusarium fujikuroi species complex</taxon>
    </lineage>
</organism>
<feature type="compositionally biased region" description="Basic residues" evidence="1">
    <location>
        <begin position="67"/>
        <end position="84"/>
    </location>
</feature>
<accession>A0A9P7L9P6</accession>
<protein>
    <submittedName>
        <fullName evidence="2">Uncharacterized protein</fullName>
    </submittedName>
</protein>
<reference evidence="2" key="2">
    <citation type="submission" date="2020-10" db="EMBL/GenBank/DDBJ databases">
        <authorList>
            <person name="Peck L.D."/>
            <person name="Nowell R.W."/>
            <person name="Flood J."/>
            <person name="Ryan M.J."/>
            <person name="Barraclough T.G."/>
        </authorList>
    </citation>
    <scope>NUCLEOTIDE SEQUENCE</scope>
    <source>
        <strain evidence="2">IMI 127659i</strain>
    </source>
</reference>
<gene>
    <name evidence="2" type="ORF">H9Q72_006047</name>
</gene>
<feature type="compositionally biased region" description="Acidic residues" evidence="1">
    <location>
        <begin position="155"/>
        <end position="166"/>
    </location>
</feature>
<feature type="compositionally biased region" description="Acidic residues" evidence="1">
    <location>
        <begin position="9"/>
        <end position="37"/>
    </location>
</feature>
<evidence type="ECO:0000313" key="3">
    <source>
        <dbReference type="Proteomes" id="UP000750502"/>
    </source>
</evidence>
<evidence type="ECO:0000313" key="2">
    <source>
        <dbReference type="EMBL" id="KAG5765884.1"/>
    </source>
</evidence>
<feature type="compositionally biased region" description="Basic and acidic residues" evidence="1">
    <location>
        <begin position="121"/>
        <end position="150"/>
    </location>
</feature>